<name>A0A0W8FTW7_9ZZZZ</name>
<dbReference type="Pfam" id="PF02436">
    <property type="entry name" value="PYC_OADA"/>
    <property type="match status" value="1"/>
</dbReference>
<dbReference type="InterPro" id="IPR000891">
    <property type="entry name" value="PYR_CT"/>
</dbReference>
<comment type="caution">
    <text evidence="2">The sequence shown here is derived from an EMBL/GenBank/DDBJ whole genome shotgun (WGS) entry which is preliminary data.</text>
</comment>
<keyword evidence="2" id="KW-0670">Pyruvate</keyword>
<evidence type="ECO:0000259" key="1">
    <source>
        <dbReference type="PROSITE" id="PS50991"/>
    </source>
</evidence>
<keyword evidence="2" id="KW-0436">Ligase</keyword>
<gene>
    <name evidence="2" type="ORF">ASZ90_005897</name>
</gene>
<protein>
    <submittedName>
        <fullName evidence="2">Pyruvate carboxyl transferase subunit b</fullName>
        <ecNumber evidence="2">6.4.1.1</ecNumber>
    </submittedName>
</protein>
<dbReference type="GO" id="GO:0006094">
    <property type="term" value="P:gluconeogenesis"/>
    <property type="evidence" value="ECO:0007669"/>
    <property type="project" value="TreeGrafter"/>
</dbReference>
<dbReference type="PROSITE" id="PS50991">
    <property type="entry name" value="PYR_CT"/>
    <property type="match status" value="1"/>
</dbReference>
<dbReference type="Pfam" id="PF00682">
    <property type="entry name" value="HMGL-like"/>
    <property type="match status" value="1"/>
</dbReference>
<dbReference type="GO" id="GO:0004736">
    <property type="term" value="F:pyruvate carboxylase activity"/>
    <property type="evidence" value="ECO:0007669"/>
    <property type="project" value="UniProtKB-EC"/>
</dbReference>
<dbReference type="InterPro" id="IPR013785">
    <property type="entry name" value="Aldolase_TIM"/>
</dbReference>
<organism evidence="2">
    <name type="scientific">hydrocarbon metagenome</name>
    <dbReference type="NCBI Taxonomy" id="938273"/>
    <lineage>
        <taxon>unclassified sequences</taxon>
        <taxon>metagenomes</taxon>
        <taxon>ecological metagenomes</taxon>
    </lineage>
</organism>
<dbReference type="SUPFAM" id="SSF89000">
    <property type="entry name" value="post-HMGL domain-like"/>
    <property type="match status" value="1"/>
</dbReference>
<accession>A0A0W8FTW7</accession>
<dbReference type="CDD" id="cd07937">
    <property type="entry name" value="DRE_TIM_PC_TC_5S"/>
    <property type="match status" value="1"/>
</dbReference>
<feature type="domain" description="Pyruvate carboxyltransferase" evidence="1">
    <location>
        <begin position="11"/>
        <end position="277"/>
    </location>
</feature>
<dbReference type="PANTHER" id="PTHR43778:SF2">
    <property type="entry name" value="PYRUVATE CARBOXYLASE, MITOCHONDRIAL"/>
    <property type="match status" value="1"/>
</dbReference>
<sequence length="480" mass="53448">MDKAGNKMNPLKIQDNTFRDGHQSIYATRMRTEDMIPIAEEMDSCGFHAMEVWGGATFDTMHRFLGEDPWMRPKILKKYITKTPFAMLIRGQNLVGYRHYADDVVRAFVDNACEIGIDIFRCFDALNDFRNMESCAERIKANGKQFQGAFCYSLTDVSMGGEVYNLEYFVKKAKELEQMGSDAICIKDMSGILSPFDAYDLVSAVKKEIKVPLHLHSHYTSGMASMTYLKAIEAGIDVVDTCLAPFALRTSMPAIEPIVAALRGTARETGIDLHKLLELGEHLESIAPKYSSHLATHKLSIIDNGVLAHQVPGGMISNLTGQLKEMNALDKLGEIYREVAETRKDMGSPPLVTPVSQIIGAQAVLNVLFGRYVRVSNQLKDLVLGLYGKTPMPINVELTKKILKNYKRGQEPVSGRPADYLEPEIEAAKKKIGDLARNDEDVLAYILYPSTMEKFLRSKYGIDSSKSSGVENIPKKKVAA</sequence>
<dbReference type="NCBIfam" id="NF006761">
    <property type="entry name" value="PRK09282.1"/>
    <property type="match status" value="1"/>
</dbReference>
<keyword evidence="2" id="KW-0808">Transferase</keyword>
<dbReference type="EMBL" id="LNQE01000852">
    <property type="protein sequence ID" value="KUG24300.1"/>
    <property type="molecule type" value="Genomic_DNA"/>
</dbReference>
<reference evidence="2" key="1">
    <citation type="journal article" date="2015" name="Proc. Natl. Acad. Sci. U.S.A.">
        <title>Networks of energetic and metabolic interactions define dynamics in microbial communities.</title>
        <authorList>
            <person name="Embree M."/>
            <person name="Liu J.K."/>
            <person name="Al-Bassam M.M."/>
            <person name="Zengler K."/>
        </authorList>
    </citation>
    <scope>NUCLEOTIDE SEQUENCE</scope>
</reference>
<dbReference type="SUPFAM" id="SSF51569">
    <property type="entry name" value="Aldolase"/>
    <property type="match status" value="1"/>
</dbReference>
<dbReference type="EC" id="6.4.1.1" evidence="2"/>
<dbReference type="InterPro" id="IPR055268">
    <property type="entry name" value="PCB-like"/>
</dbReference>
<proteinExistence type="predicted"/>
<dbReference type="PANTHER" id="PTHR43778">
    <property type="entry name" value="PYRUVATE CARBOXYLASE"/>
    <property type="match status" value="1"/>
</dbReference>
<dbReference type="GO" id="GO:0005737">
    <property type="term" value="C:cytoplasm"/>
    <property type="evidence" value="ECO:0007669"/>
    <property type="project" value="TreeGrafter"/>
</dbReference>
<evidence type="ECO:0000313" key="2">
    <source>
        <dbReference type="EMBL" id="KUG24300.1"/>
    </source>
</evidence>
<dbReference type="InterPro" id="IPR003379">
    <property type="entry name" value="Carboxylase_cons_dom"/>
</dbReference>
<dbReference type="AlphaFoldDB" id="A0A0W8FTW7"/>
<dbReference type="Gene3D" id="3.20.20.70">
    <property type="entry name" value="Aldolase class I"/>
    <property type="match status" value="1"/>
</dbReference>
<dbReference type="GO" id="GO:0016740">
    <property type="term" value="F:transferase activity"/>
    <property type="evidence" value="ECO:0007669"/>
    <property type="project" value="UniProtKB-KW"/>
</dbReference>